<comment type="caution">
    <text evidence="1">The sequence shown here is derived from an EMBL/GenBank/DDBJ whole genome shotgun (WGS) entry which is preliminary data.</text>
</comment>
<dbReference type="AlphaFoldDB" id="A0A1Q9EXX6"/>
<sequence>MGNVTLGFLQRAPDSPSNELVNAASEGFLNLQRQELVGWVPGTDECGRSILAEVDQLVDLSRSLVANVAAALEEAPQSAELIKFAARKAAGLEVGKWYYQELTVPVGVLRQHRVLDLELGVLRLDLLGQDGC</sequence>
<evidence type="ECO:0000313" key="1">
    <source>
        <dbReference type="EMBL" id="OLQ12307.1"/>
    </source>
</evidence>
<protein>
    <submittedName>
        <fullName evidence="1">Uncharacterized protein</fullName>
    </submittedName>
</protein>
<dbReference type="Proteomes" id="UP000186817">
    <property type="component" value="Unassembled WGS sequence"/>
</dbReference>
<dbReference type="EMBL" id="LSRX01000045">
    <property type="protein sequence ID" value="OLQ12307.1"/>
    <property type="molecule type" value="Genomic_DNA"/>
</dbReference>
<accession>A0A1Q9EXX6</accession>
<name>A0A1Q9EXX6_SYMMI</name>
<gene>
    <name evidence="1" type="ORF">AK812_SmicGene3787</name>
</gene>
<keyword evidence="2" id="KW-1185">Reference proteome</keyword>
<organism evidence="1 2">
    <name type="scientific">Symbiodinium microadriaticum</name>
    <name type="common">Dinoflagellate</name>
    <name type="synonym">Zooxanthella microadriatica</name>
    <dbReference type="NCBI Taxonomy" id="2951"/>
    <lineage>
        <taxon>Eukaryota</taxon>
        <taxon>Sar</taxon>
        <taxon>Alveolata</taxon>
        <taxon>Dinophyceae</taxon>
        <taxon>Suessiales</taxon>
        <taxon>Symbiodiniaceae</taxon>
        <taxon>Symbiodinium</taxon>
    </lineage>
</organism>
<proteinExistence type="predicted"/>
<evidence type="ECO:0000313" key="2">
    <source>
        <dbReference type="Proteomes" id="UP000186817"/>
    </source>
</evidence>
<dbReference type="OrthoDB" id="433168at2759"/>
<reference evidence="1 2" key="1">
    <citation type="submission" date="2016-02" db="EMBL/GenBank/DDBJ databases">
        <title>Genome analysis of coral dinoflagellate symbionts highlights evolutionary adaptations to a symbiotic lifestyle.</title>
        <authorList>
            <person name="Aranda M."/>
            <person name="Li Y."/>
            <person name="Liew Y.J."/>
            <person name="Baumgarten S."/>
            <person name="Simakov O."/>
            <person name="Wilson M."/>
            <person name="Piel J."/>
            <person name="Ashoor H."/>
            <person name="Bougouffa S."/>
            <person name="Bajic V.B."/>
            <person name="Ryu T."/>
            <person name="Ravasi T."/>
            <person name="Bayer T."/>
            <person name="Micklem G."/>
            <person name="Kim H."/>
            <person name="Bhak J."/>
            <person name="Lajeunesse T.C."/>
            <person name="Voolstra C.R."/>
        </authorList>
    </citation>
    <scope>NUCLEOTIDE SEQUENCE [LARGE SCALE GENOMIC DNA]</scope>
    <source>
        <strain evidence="1 2">CCMP2467</strain>
    </source>
</reference>